<sequence>MGTIEKHSLHEYMATNDKFTTLSMALDVDKIWKHCAEVELKKERLDDGFEIDDLVVLGVVFVYDEILSILLHTSCFLLYF</sequence>
<reference evidence="2" key="1">
    <citation type="submission" date="2013-02" db="EMBL/GenBank/DDBJ databases">
        <authorList>
            <person name="Hughes D."/>
        </authorList>
    </citation>
    <scope>NUCLEOTIDE SEQUENCE</scope>
    <source>
        <strain>Durham</strain>
        <strain evidence="2">NC isolate 2 -- Noor lab</strain>
    </source>
</reference>
<accession>T1GVG2</accession>
<reference evidence="1" key="2">
    <citation type="submission" date="2015-06" db="UniProtKB">
        <authorList>
            <consortium name="EnsemblMetazoa"/>
        </authorList>
    </citation>
    <scope>IDENTIFICATION</scope>
</reference>
<organism evidence="1 2">
    <name type="scientific">Megaselia scalaris</name>
    <name type="common">Humpbacked fly</name>
    <name type="synonym">Phora scalaris</name>
    <dbReference type="NCBI Taxonomy" id="36166"/>
    <lineage>
        <taxon>Eukaryota</taxon>
        <taxon>Metazoa</taxon>
        <taxon>Ecdysozoa</taxon>
        <taxon>Arthropoda</taxon>
        <taxon>Hexapoda</taxon>
        <taxon>Insecta</taxon>
        <taxon>Pterygota</taxon>
        <taxon>Neoptera</taxon>
        <taxon>Endopterygota</taxon>
        <taxon>Diptera</taxon>
        <taxon>Brachycera</taxon>
        <taxon>Muscomorpha</taxon>
        <taxon>Platypezoidea</taxon>
        <taxon>Phoridae</taxon>
        <taxon>Megaseliini</taxon>
        <taxon>Megaselia</taxon>
    </lineage>
</organism>
<dbReference type="EnsemblMetazoa" id="MESCA007762-RA">
    <property type="protein sequence ID" value="MESCA007762-PA"/>
    <property type="gene ID" value="MESCA007762"/>
</dbReference>
<protein>
    <submittedName>
        <fullName evidence="1">Uncharacterized protein</fullName>
    </submittedName>
</protein>
<dbReference type="HOGENOM" id="CLU_2592507_0_0_1"/>
<dbReference type="EMBL" id="CAQQ02122787">
    <property type="status" value="NOT_ANNOTATED_CDS"/>
    <property type="molecule type" value="Genomic_DNA"/>
</dbReference>
<dbReference type="Proteomes" id="UP000015102">
    <property type="component" value="Unassembled WGS sequence"/>
</dbReference>
<dbReference type="AlphaFoldDB" id="T1GVG2"/>
<evidence type="ECO:0000313" key="1">
    <source>
        <dbReference type="EnsemblMetazoa" id="MESCA007762-PA"/>
    </source>
</evidence>
<evidence type="ECO:0000313" key="2">
    <source>
        <dbReference type="Proteomes" id="UP000015102"/>
    </source>
</evidence>
<proteinExistence type="predicted"/>
<dbReference type="EMBL" id="CAQQ02122786">
    <property type="status" value="NOT_ANNOTATED_CDS"/>
    <property type="molecule type" value="Genomic_DNA"/>
</dbReference>
<name>T1GVG2_MEGSC</name>
<keyword evidence="2" id="KW-1185">Reference proteome</keyword>